<protein>
    <submittedName>
        <fullName evidence="3">Uncharacterized protein</fullName>
    </submittedName>
</protein>
<dbReference type="EMBL" id="HBIW01012794">
    <property type="protein sequence ID" value="CAE0695541.1"/>
    <property type="molecule type" value="Transcribed_RNA"/>
</dbReference>
<evidence type="ECO:0000313" key="3">
    <source>
        <dbReference type="EMBL" id="CAE0695541.1"/>
    </source>
</evidence>
<keyword evidence="1" id="KW-0472">Membrane</keyword>
<evidence type="ECO:0000256" key="1">
    <source>
        <dbReference type="SAM" id="Phobius"/>
    </source>
</evidence>
<accession>A0A7S3ZVN7</accession>
<feature type="signal peptide" evidence="2">
    <location>
        <begin position="1"/>
        <end position="16"/>
    </location>
</feature>
<organism evidence="3">
    <name type="scientific">Pelagomonas calceolata</name>
    <dbReference type="NCBI Taxonomy" id="35677"/>
    <lineage>
        <taxon>Eukaryota</taxon>
        <taxon>Sar</taxon>
        <taxon>Stramenopiles</taxon>
        <taxon>Ochrophyta</taxon>
        <taxon>Pelagophyceae</taxon>
        <taxon>Pelagomonadales</taxon>
        <taxon>Pelagomonadaceae</taxon>
        <taxon>Pelagomonas</taxon>
    </lineage>
</organism>
<keyword evidence="1" id="KW-0812">Transmembrane</keyword>
<feature type="chain" id="PRO_5030918879" evidence="2">
    <location>
        <begin position="17"/>
        <end position="132"/>
    </location>
</feature>
<reference evidence="3" key="1">
    <citation type="submission" date="2021-01" db="EMBL/GenBank/DDBJ databases">
        <authorList>
            <person name="Corre E."/>
            <person name="Pelletier E."/>
            <person name="Niang G."/>
            <person name="Scheremetjew M."/>
            <person name="Finn R."/>
            <person name="Kale V."/>
            <person name="Holt S."/>
            <person name="Cochrane G."/>
            <person name="Meng A."/>
            <person name="Brown T."/>
            <person name="Cohen L."/>
        </authorList>
    </citation>
    <scope>NUCLEOTIDE SEQUENCE</scope>
    <source>
        <strain evidence="3">CCMP1756</strain>
    </source>
</reference>
<dbReference type="AlphaFoldDB" id="A0A7S3ZVN7"/>
<gene>
    <name evidence="3" type="ORF">PCAL00307_LOCUS10977</name>
</gene>
<feature type="transmembrane region" description="Helical" evidence="1">
    <location>
        <begin position="106"/>
        <end position="128"/>
    </location>
</feature>
<evidence type="ECO:0000256" key="2">
    <source>
        <dbReference type="SAM" id="SignalP"/>
    </source>
</evidence>
<proteinExistence type="predicted"/>
<keyword evidence="2" id="KW-0732">Signal</keyword>
<keyword evidence="1" id="KW-1133">Transmembrane helix</keyword>
<sequence length="132" mass="14733">MMRFTALAWLATATYALTPSRKIKVARKNTLDSSVTFDEYQNIMDQCIVNSDSESAIEDCLKLTKQFEIVDVPPLDTKMAANRAQAQLETLASEKNPLAAPIHLEYYALLALVVILYVDILDVAGIVARFQH</sequence>
<name>A0A7S3ZVN7_9STRA</name>